<evidence type="ECO:0000313" key="1">
    <source>
        <dbReference type="EMBL" id="EGF10886.1"/>
    </source>
</evidence>
<dbReference type="HOGENOM" id="CLU_3292860_0_0_4"/>
<evidence type="ECO:0000313" key="2">
    <source>
        <dbReference type="Proteomes" id="UP000004105"/>
    </source>
</evidence>
<dbReference type="GO" id="GO:0004802">
    <property type="term" value="F:transketolase activity"/>
    <property type="evidence" value="ECO:0007669"/>
    <property type="project" value="UniProtKB-EC"/>
</dbReference>
<keyword evidence="1" id="KW-0808">Transferase</keyword>
<gene>
    <name evidence="1" type="primary">tktA</name>
    <name evidence="1" type="ORF">HMPREF9123_1357</name>
</gene>
<accession>F2BCC9</accession>
<dbReference type="Proteomes" id="UP000004105">
    <property type="component" value="Unassembled WGS sequence"/>
</dbReference>
<protein>
    <submittedName>
        <fullName evidence="1">Transketolase</fullName>
        <ecNumber evidence="1">2.2.1.1</ecNumber>
    </submittedName>
</protein>
<dbReference type="EMBL" id="AFAY01000029">
    <property type="protein sequence ID" value="EGF10886.1"/>
    <property type="molecule type" value="Genomic_DNA"/>
</dbReference>
<sequence length="40" mass="4319">MGKPQMKVMAEKAGYYGGYRRAKAAVQNGIMTVRNTNGGI</sequence>
<keyword evidence="2" id="KW-1185">Reference proteome</keyword>
<proteinExistence type="predicted"/>
<organism evidence="1 2">
    <name type="scientific">Neisseria bacilliformis ATCC BAA-1200</name>
    <dbReference type="NCBI Taxonomy" id="888742"/>
    <lineage>
        <taxon>Bacteria</taxon>
        <taxon>Pseudomonadati</taxon>
        <taxon>Pseudomonadota</taxon>
        <taxon>Betaproteobacteria</taxon>
        <taxon>Neisseriales</taxon>
        <taxon>Neisseriaceae</taxon>
        <taxon>Neisseria</taxon>
    </lineage>
</organism>
<reference evidence="1 2" key="1">
    <citation type="submission" date="2011-02" db="EMBL/GenBank/DDBJ databases">
        <authorList>
            <person name="Muzny D."/>
            <person name="Qin X."/>
            <person name="Deng J."/>
            <person name="Jiang H."/>
            <person name="Liu Y."/>
            <person name="Qu J."/>
            <person name="Song X.-Z."/>
            <person name="Zhang L."/>
            <person name="Thornton R."/>
            <person name="Coyle M."/>
            <person name="Francisco L."/>
            <person name="Jackson L."/>
            <person name="Javaid M."/>
            <person name="Korchina V."/>
            <person name="Kovar C."/>
            <person name="Mata R."/>
            <person name="Mathew T."/>
            <person name="Ngo R."/>
            <person name="Nguyen L."/>
            <person name="Nguyen N."/>
            <person name="Okwuonu G."/>
            <person name="Ongeri F."/>
            <person name="Pham C."/>
            <person name="Simmons D."/>
            <person name="Wilczek-Boney K."/>
            <person name="Hale W."/>
            <person name="Jakkamsetti A."/>
            <person name="Pham P."/>
            <person name="Ruth R."/>
            <person name="San Lucas F."/>
            <person name="Warren J."/>
            <person name="Zhang J."/>
            <person name="Zhao Z."/>
            <person name="Zhou C."/>
            <person name="Zhu D."/>
            <person name="Lee S."/>
            <person name="Bess C."/>
            <person name="Blankenburg K."/>
            <person name="Forbes L."/>
            <person name="Fu Q."/>
            <person name="Gubbala S."/>
            <person name="Hirani K."/>
            <person name="Jayaseelan J.C."/>
            <person name="Lara F."/>
            <person name="Munidasa M."/>
            <person name="Palculict T."/>
            <person name="Patil S."/>
            <person name="Pu L.-L."/>
            <person name="Saada N."/>
            <person name="Tang L."/>
            <person name="Weissenberger G."/>
            <person name="Zhu Y."/>
            <person name="Hemphill L."/>
            <person name="Shang Y."/>
            <person name="Youmans B."/>
            <person name="Ayvaz T."/>
            <person name="Ross M."/>
            <person name="Santibanez J."/>
            <person name="Aqrawi P."/>
            <person name="Gross S."/>
            <person name="Joshi V."/>
            <person name="Fowler G."/>
            <person name="Nazareth L."/>
            <person name="Reid J."/>
            <person name="Worley K."/>
            <person name="Petrosino J."/>
            <person name="Highlander S."/>
            <person name="Gibbs R."/>
        </authorList>
    </citation>
    <scope>NUCLEOTIDE SEQUENCE [LARGE SCALE GENOMIC DNA]</scope>
    <source>
        <strain evidence="1 2">ATCC BAA-1200</strain>
    </source>
</reference>
<dbReference type="AlphaFoldDB" id="F2BCC9"/>
<name>F2BCC9_9NEIS</name>
<comment type="caution">
    <text evidence="1">The sequence shown here is derived from an EMBL/GenBank/DDBJ whole genome shotgun (WGS) entry which is preliminary data.</text>
</comment>
<dbReference type="EC" id="2.2.1.1" evidence="1"/>